<dbReference type="AlphaFoldDB" id="A0ABD3USZ5"/>
<accession>A0ABD3USZ5</accession>
<feature type="repeat" description="WD" evidence="3">
    <location>
        <begin position="82"/>
        <end position="113"/>
    </location>
</feature>
<dbReference type="PROSITE" id="PS50082">
    <property type="entry name" value="WD_REPEATS_2"/>
    <property type="match status" value="1"/>
</dbReference>
<evidence type="ECO:0000313" key="5">
    <source>
        <dbReference type="EMBL" id="KAL3852617.1"/>
    </source>
</evidence>
<protein>
    <recommendedName>
        <fullName evidence="7">NEDD1</fullName>
    </recommendedName>
</protein>
<proteinExistence type="predicted"/>
<feature type="region of interest" description="Disordered" evidence="4">
    <location>
        <begin position="303"/>
        <end position="340"/>
    </location>
</feature>
<dbReference type="InterPro" id="IPR052818">
    <property type="entry name" value="NEDD1_Spindle_Assembly"/>
</dbReference>
<evidence type="ECO:0000256" key="1">
    <source>
        <dbReference type="ARBA" id="ARBA00022574"/>
    </source>
</evidence>
<dbReference type="Gene3D" id="2.130.10.10">
    <property type="entry name" value="YVTN repeat-like/Quinoprotein amine dehydrogenase"/>
    <property type="match status" value="2"/>
</dbReference>
<dbReference type="InterPro" id="IPR019775">
    <property type="entry name" value="WD40_repeat_CS"/>
</dbReference>
<feature type="compositionally biased region" description="Polar residues" evidence="4">
    <location>
        <begin position="303"/>
        <end position="314"/>
    </location>
</feature>
<dbReference type="InterPro" id="IPR036322">
    <property type="entry name" value="WD40_repeat_dom_sf"/>
</dbReference>
<keyword evidence="1 3" id="KW-0853">WD repeat</keyword>
<comment type="caution">
    <text evidence="5">The sequence shown here is derived from an EMBL/GenBank/DDBJ whole genome shotgun (WGS) entry which is preliminary data.</text>
</comment>
<gene>
    <name evidence="5" type="ORF">ACJMK2_016236</name>
</gene>
<dbReference type="PANTHER" id="PTHR44414">
    <property type="entry name" value="PROTEIN NEDD1"/>
    <property type="match status" value="1"/>
</dbReference>
<feature type="compositionally biased region" description="Low complexity" evidence="4">
    <location>
        <begin position="545"/>
        <end position="556"/>
    </location>
</feature>
<dbReference type="InterPro" id="IPR015943">
    <property type="entry name" value="WD40/YVTN_repeat-like_dom_sf"/>
</dbReference>
<dbReference type="Proteomes" id="UP001634394">
    <property type="component" value="Unassembled WGS sequence"/>
</dbReference>
<keyword evidence="6" id="KW-1185">Reference proteome</keyword>
<dbReference type="PANTHER" id="PTHR44414:SF1">
    <property type="entry name" value="PROTEIN NEDD1"/>
    <property type="match status" value="1"/>
</dbReference>
<dbReference type="SUPFAM" id="SSF50978">
    <property type="entry name" value="WD40 repeat-like"/>
    <property type="match status" value="1"/>
</dbReference>
<keyword evidence="2" id="KW-0677">Repeat</keyword>
<feature type="region of interest" description="Disordered" evidence="4">
    <location>
        <begin position="583"/>
        <end position="615"/>
    </location>
</feature>
<reference evidence="5 6" key="1">
    <citation type="submission" date="2024-11" db="EMBL/GenBank/DDBJ databases">
        <title>Chromosome-level genome assembly of the freshwater bivalve Anodonta woodiana.</title>
        <authorList>
            <person name="Chen X."/>
        </authorList>
    </citation>
    <scope>NUCLEOTIDE SEQUENCE [LARGE SCALE GENOMIC DNA]</scope>
    <source>
        <strain evidence="5">MN2024</strain>
        <tissue evidence="5">Gills</tissue>
    </source>
</reference>
<evidence type="ECO:0008006" key="7">
    <source>
        <dbReference type="Google" id="ProtNLM"/>
    </source>
</evidence>
<organism evidence="5 6">
    <name type="scientific">Sinanodonta woodiana</name>
    <name type="common">Chinese pond mussel</name>
    <name type="synonym">Anodonta woodiana</name>
    <dbReference type="NCBI Taxonomy" id="1069815"/>
    <lineage>
        <taxon>Eukaryota</taxon>
        <taxon>Metazoa</taxon>
        <taxon>Spiralia</taxon>
        <taxon>Lophotrochozoa</taxon>
        <taxon>Mollusca</taxon>
        <taxon>Bivalvia</taxon>
        <taxon>Autobranchia</taxon>
        <taxon>Heteroconchia</taxon>
        <taxon>Palaeoheterodonta</taxon>
        <taxon>Unionida</taxon>
        <taxon>Unionoidea</taxon>
        <taxon>Unionidae</taxon>
        <taxon>Unioninae</taxon>
        <taxon>Sinanodonta</taxon>
    </lineage>
</organism>
<feature type="region of interest" description="Disordered" evidence="4">
    <location>
        <begin position="543"/>
        <end position="564"/>
    </location>
</feature>
<evidence type="ECO:0000256" key="2">
    <source>
        <dbReference type="ARBA" id="ARBA00022737"/>
    </source>
</evidence>
<dbReference type="Pfam" id="PF00400">
    <property type="entry name" value="WD40"/>
    <property type="match status" value="3"/>
</dbReference>
<sequence>MAVSELRLASSGDDIKIWDCSMYSVVQEFNPHDQNVASISWNSDNSILASVSLLHDKIALTSVKNSPVTLSEVECSMGRQCIDLNNTSRYIIAGGSDGTIGLWDLKFLKLKKTYKDHKGPVTCAQFNWNSTVIASGSETGEIILHNVVTGQGTSPLVTSRVQAIRQLQYCKQKKSLLGAVSDDGSLNLWDSNTRQLIHGFSDSHRAPATGLVFSPINDILLMSIGLDKRIVCYDLQAKKPVKIMSTESPLTSIDAMSDGITFAVGSTRGKIHVYDLRHGNVPIRILNAHKSSVQGLKFQLEASNNSTGKSSHSPGSKHRQLPLAPDVGTSKLSKGQPNDIRQLERQSIADGGYAEDIFSPIREASSKSMKNSPLPKIVNSKYLNGNFTCGEYSGDGPDQGRNSSLLAHSFDRSLSASNNQSRLNAGDGYADGVFSPLSDNNIIRTGNSLGISPLAQVSSPARLASVAQHHWSEGVTDFNKSDLFADQVHVSPSVYSSHGISNGENFPIYSKPSSLAALYTTSTAHTPSGLTIDSDVRLSYHQGLSSSSSSSIPSSPERGGKDDILHYRGISTNLSTPIMPQLQESSGAVASAVTETGVRKSSHKPRTPEGVNAQSLHLEERQDASMEMSDKSEPQNFQTQFIRNLIHEEMEEFRDQIHKEMTNLHLQMLRQFEIQQTEIRSLIQHFSVNEELVAEVERLREEVKRLKKNF</sequence>
<dbReference type="EMBL" id="JBJQND010000015">
    <property type="protein sequence ID" value="KAL3852617.1"/>
    <property type="molecule type" value="Genomic_DNA"/>
</dbReference>
<dbReference type="InterPro" id="IPR001680">
    <property type="entry name" value="WD40_rpt"/>
</dbReference>
<name>A0ABD3USZ5_SINWO</name>
<dbReference type="PROSITE" id="PS00678">
    <property type="entry name" value="WD_REPEATS_1"/>
    <property type="match status" value="1"/>
</dbReference>
<evidence type="ECO:0000313" key="6">
    <source>
        <dbReference type="Proteomes" id="UP001634394"/>
    </source>
</evidence>
<dbReference type="SMART" id="SM00320">
    <property type="entry name" value="WD40"/>
    <property type="match status" value="6"/>
</dbReference>
<evidence type="ECO:0000256" key="4">
    <source>
        <dbReference type="SAM" id="MobiDB-lite"/>
    </source>
</evidence>
<evidence type="ECO:0000256" key="3">
    <source>
        <dbReference type="PROSITE-ProRule" id="PRU00221"/>
    </source>
</evidence>